<organism evidence="1 2">
    <name type="scientific">Candidatus Falkowbacteria bacterium CG10_big_fil_rev_8_21_14_0_10_43_11</name>
    <dbReference type="NCBI Taxonomy" id="1974568"/>
    <lineage>
        <taxon>Bacteria</taxon>
        <taxon>Candidatus Falkowiibacteriota</taxon>
    </lineage>
</organism>
<evidence type="ECO:0000313" key="1">
    <source>
        <dbReference type="EMBL" id="PIT94160.1"/>
    </source>
</evidence>
<evidence type="ECO:0000313" key="2">
    <source>
        <dbReference type="Proteomes" id="UP000229335"/>
    </source>
</evidence>
<proteinExistence type="predicted"/>
<dbReference type="EMBL" id="PFAS01000006">
    <property type="protein sequence ID" value="PIT94160.1"/>
    <property type="molecule type" value="Genomic_DNA"/>
</dbReference>
<sequence length="85" mass="10766">MINGNRSGGRGRTRPYHACFRWCWRHRRTCFRWRTRCRRYRRKCFGRRICHRCRRYRSIGWCSRWRRINRQYCANISYIIVSTGT</sequence>
<dbReference type="Proteomes" id="UP000229335">
    <property type="component" value="Unassembled WGS sequence"/>
</dbReference>
<dbReference type="AlphaFoldDB" id="A0A2M6WMZ0"/>
<gene>
    <name evidence="1" type="ORF">COU00_00595</name>
</gene>
<comment type="caution">
    <text evidence="1">The sequence shown here is derived from an EMBL/GenBank/DDBJ whole genome shotgun (WGS) entry which is preliminary data.</text>
</comment>
<name>A0A2M6WMZ0_9BACT</name>
<accession>A0A2M6WMZ0</accession>
<reference evidence="2" key="1">
    <citation type="submission" date="2017-09" db="EMBL/GenBank/DDBJ databases">
        <title>Depth-based differentiation of microbial function through sediment-hosted aquifers and enrichment of novel symbionts in the deep terrestrial subsurface.</title>
        <authorList>
            <person name="Probst A.J."/>
            <person name="Ladd B."/>
            <person name="Jarett J.K."/>
            <person name="Geller-Mcgrath D.E."/>
            <person name="Sieber C.M.K."/>
            <person name="Emerson J.B."/>
            <person name="Anantharaman K."/>
            <person name="Thomas B.C."/>
            <person name="Malmstrom R."/>
            <person name="Stieglmeier M."/>
            <person name="Klingl A."/>
            <person name="Woyke T."/>
            <person name="Ryan C.M."/>
            <person name="Banfield J.F."/>
        </authorList>
    </citation>
    <scope>NUCLEOTIDE SEQUENCE [LARGE SCALE GENOMIC DNA]</scope>
</reference>
<protein>
    <submittedName>
        <fullName evidence="1">Uncharacterized protein</fullName>
    </submittedName>
</protein>